<dbReference type="GO" id="GO:0051603">
    <property type="term" value="P:proteolysis involved in protein catabolic process"/>
    <property type="evidence" value="ECO:0007669"/>
    <property type="project" value="InterPro"/>
</dbReference>
<evidence type="ECO:0000256" key="4">
    <source>
        <dbReference type="PIRNR" id="PIRNR001213"/>
    </source>
</evidence>
<evidence type="ECO:0000256" key="3">
    <source>
        <dbReference type="ARBA" id="ARBA00023242"/>
    </source>
</evidence>
<dbReference type="AlphaFoldDB" id="A0A7C8ZHH5"/>
<dbReference type="PROSITE" id="PS00854">
    <property type="entry name" value="PROTEASOME_BETA_1"/>
    <property type="match status" value="1"/>
</dbReference>
<dbReference type="InterPro" id="IPR016050">
    <property type="entry name" value="Proteasome_bsu_CS"/>
</dbReference>
<comment type="subcellular location">
    <subcellularLocation>
        <location evidence="4">Cytoplasm</location>
    </subcellularLocation>
    <subcellularLocation>
        <location evidence="4">Nucleus</location>
    </subcellularLocation>
</comment>
<dbReference type="Pfam" id="PF00227">
    <property type="entry name" value="Proteasome"/>
    <property type="match status" value="1"/>
</dbReference>
<comment type="similarity">
    <text evidence="4">Belongs to the peptidase T1B family.</text>
</comment>
<comment type="function">
    <text evidence="4">Non-catalytic component of the proteasome.</text>
</comment>
<dbReference type="Gene3D" id="3.60.20.10">
    <property type="entry name" value="Glutamine Phosphoribosylpyrophosphate, subunit 1, domain 1"/>
    <property type="match status" value="1"/>
</dbReference>
<evidence type="ECO:0000256" key="2">
    <source>
        <dbReference type="ARBA" id="ARBA00022942"/>
    </source>
</evidence>
<dbReference type="InterPro" id="IPR023333">
    <property type="entry name" value="Proteasome_suB-type"/>
</dbReference>
<reference evidence="5" key="1">
    <citation type="journal article" date="2013" name="J. Plant Res.">
        <title>Effect of fungi and light on seed germination of three Opuntia species from semiarid lands of central Mexico.</title>
        <authorList>
            <person name="Delgado-Sanchez P."/>
            <person name="Jimenez-Bremont J.F."/>
            <person name="Guerrero-Gonzalez Mde L."/>
            <person name="Flores J."/>
        </authorList>
    </citation>
    <scope>NUCLEOTIDE SEQUENCE</scope>
    <source>
        <tissue evidence="5">Cladode</tissue>
    </source>
</reference>
<dbReference type="SUPFAM" id="SSF56235">
    <property type="entry name" value="N-terminal nucleophile aminohydrolases (Ntn hydrolases)"/>
    <property type="match status" value="1"/>
</dbReference>
<dbReference type="EMBL" id="GISG01133718">
    <property type="protein sequence ID" value="MBA4643439.1"/>
    <property type="molecule type" value="Transcribed_RNA"/>
</dbReference>
<dbReference type="InterPro" id="IPR001353">
    <property type="entry name" value="Proteasome_sua/b"/>
</dbReference>
<keyword evidence="2 4" id="KW-0647">Proteasome</keyword>
<keyword evidence="1 4" id="KW-0963">Cytoplasm</keyword>
<protein>
    <recommendedName>
        <fullName evidence="4">Proteasome subunit beta</fullName>
    </recommendedName>
</protein>
<dbReference type="EMBL" id="GISG01133717">
    <property type="protein sequence ID" value="MBA4643438.1"/>
    <property type="molecule type" value="Transcribed_RNA"/>
</dbReference>
<dbReference type="PROSITE" id="PS51476">
    <property type="entry name" value="PROTEASOME_BETA_2"/>
    <property type="match status" value="1"/>
</dbReference>
<accession>A0A7C8ZHH5</accession>
<dbReference type="PIRSF" id="PIRSF001213">
    <property type="entry name" value="Psome_endopept_beta"/>
    <property type="match status" value="1"/>
</dbReference>
<dbReference type="InterPro" id="IPR029055">
    <property type="entry name" value="Ntn_hydrolases_N"/>
</dbReference>
<organism evidence="5">
    <name type="scientific">Opuntia streptacantha</name>
    <name type="common">Prickly pear cactus</name>
    <name type="synonym">Opuntia cardona</name>
    <dbReference type="NCBI Taxonomy" id="393608"/>
    <lineage>
        <taxon>Eukaryota</taxon>
        <taxon>Viridiplantae</taxon>
        <taxon>Streptophyta</taxon>
        <taxon>Embryophyta</taxon>
        <taxon>Tracheophyta</taxon>
        <taxon>Spermatophyta</taxon>
        <taxon>Magnoliopsida</taxon>
        <taxon>eudicotyledons</taxon>
        <taxon>Gunneridae</taxon>
        <taxon>Pentapetalae</taxon>
        <taxon>Caryophyllales</taxon>
        <taxon>Cactineae</taxon>
        <taxon>Cactaceae</taxon>
        <taxon>Opuntioideae</taxon>
        <taxon>Opuntia</taxon>
    </lineage>
</organism>
<dbReference type="InterPro" id="IPR050115">
    <property type="entry name" value="Proteasome_alpha"/>
</dbReference>
<dbReference type="GO" id="GO:0019774">
    <property type="term" value="C:proteasome core complex, beta-subunit complex"/>
    <property type="evidence" value="ECO:0007669"/>
    <property type="project" value="UniProtKB-UniRule"/>
</dbReference>
<dbReference type="FunFam" id="3.60.20.10:FF:000014">
    <property type="entry name" value="Proteasome subunit beta type-7"/>
    <property type="match status" value="1"/>
</dbReference>
<dbReference type="GO" id="GO:0005634">
    <property type="term" value="C:nucleus"/>
    <property type="evidence" value="ECO:0007669"/>
    <property type="project" value="UniProtKB-SubCell"/>
</dbReference>
<dbReference type="CDD" id="cd03760">
    <property type="entry name" value="proteasome_beta_type_4"/>
    <property type="match status" value="1"/>
</dbReference>
<dbReference type="PANTHER" id="PTHR11599">
    <property type="entry name" value="PROTEASOME SUBUNIT ALPHA/BETA"/>
    <property type="match status" value="1"/>
</dbReference>
<name>A0A7C8ZHH5_OPUST</name>
<reference evidence="5" key="2">
    <citation type="submission" date="2020-07" db="EMBL/GenBank/DDBJ databases">
        <authorList>
            <person name="Vera ALvarez R."/>
            <person name="Arias-Moreno D.M."/>
            <person name="Jimenez-Jacinto V."/>
            <person name="Jimenez-Bremont J.F."/>
            <person name="Swaminathan K."/>
            <person name="Moose S.P."/>
            <person name="Guerrero-Gonzalez M.L."/>
            <person name="Marino-Ramirez L."/>
            <person name="Landsman D."/>
            <person name="Rodriguez-Kessler M."/>
            <person name="Delgado-Sanchez P."/>
        </authorList>
    </citation>
    <scope>NUCLEOTIDE SEQUENCE</scope>
    <source>
        <tissue evidence="5">Cladode</tissue>
    </source>
</reference>
<sequence>MDPKSSLVMEDSQRTLNPYVTGTSVIGIKYKDGVLIAADMGGSYGSTLRYKSVERLKAIGKHSLLGASGEISDFQELLRYLDELILYDNMWDDGNSLGPKEVHSYLTRVMYNRRNKFNPLWNSLVLGGVKNGQTYLGTVNMIGVHYQDNHVATGFGNHLAIPILRDEWREDLSFEEGVRLLEKCMRVLIYRDRSAINKLQIAKITADGVTISPPYSLKTFWEFSAFKNPTAGAEGSW</sequence>
<proteinExistence type="inferred from homology"/>
<evidence type="ECO:0000256" key="1">
    <source>
        <dbReference type="ARBA" id="ARBA00022490"/>
    </source>
</evidence>
<dbReference type="InterPro" id="IPR016295">
    <property type="entry name" value="Proteasome_beta4"/>
</dbReference>
<keyword evidence="3 4" id="KW-0539">Nucleus</keyword>
<evidence type="ECO:0000313" key="5">
    <source>
        <dbReference type="EMBL" id="MBA4643438.1"/>
    </source>
</evidence>
<dbReference type="GO" id="GO:0005737">
    <property type="term" value="C:cytoplasm"/>
    <property type="evidence" value="ECO:0007669"/>
    <property type="project" value="UniProtKB-SubCell"/>
</dbReference>